<gene>
    <name evidence="1" type="ORF">BWK73_04595</name>
</gene>
<comment type="caution">
    <text evidence="1">The sequence shown here is derived from an EMBL/GenBank/DDBJ whole genome shotgun (WGS) entry which is preliminary data.</text>
</comment>
<accession>A0A1Y1QXH3</accession>
<reference evidence="1 2" key="1">
    <citation type="submission" date="2017-01" db="EMBL/GenBank/DDBJ databases">
        <title>Novel large sulfur bacteria in the metagenomes of groundwater-fed chemosynthetic microbial mats in the Lake Huron basin.</title>
        <authorList>
            <person name="Sharrar A.M."/>
            <person name="Flood B.E."/>
            <person name="Bailey J.V."/>
            <person name="Jones D.S."/>
            <person name="Biddanda B."/>
            <person name="Ruberg S.A."/>
            <person name="Marcus D.N."/>
            <person name="Dick G.J."/>
        </authorList>
    </citation>
    <scope>NUCLEOTIDE SEQUENCE [LARGE SCALE GENOMIC DNA]</scope>
    <source>
        <strain evidence="1">A8</strain>
    </source>
</reference>
<dbReference type="EMBL" id="MTEJ01000007">
    <property type="protein sequence ID" value="OQX16146.1"/>
    <property type="molecule type" value="Genomic_DNA"/>
</dbReference>
<organism evidence="1 2">
    <name type="scientific">Thiothrix lacustris</name>
    <dbReference type="NCBI Taxonomy" id="525917"/>
    <lineage>
        <taxon>Bacteria</taxon>
        <taxon>Pseudomonadati</taxon>
        <taxon>Pseudomonadota</taxon>
        <taxon>Gammaproteobacteria</taxon>
        <taxon>Thiotrichales</taxon>
        <taxon>Thiotrichaceae</taxon>
        <taxon>Thiothrix</taxon>
    </lineage>
</organism>
<dbReference type="AlphaFoldDB" id="A0A1Y1QXH3"/>
<protein>
    <submittedName>
        <fullName evidence="1">Uncharacterized protein</fullName>
    </submittedName>
</protein>
<sequence length="199" mass="22041">MKTREEVIGELQAIVQTDRHQWKVFAFERAIDAALTAFNRDRPLVATADCELRAGRSSYAADDCLIRYLGSDWGCIENIQPYDPRFPGALPRVHTVRKTSGMALAFTPAPTHKHIAAYGSHYDYWYAVSHVLTADDCSIANNDYDLFITRALASLMRDLIAANVTDPIQLHRGMGSLPNSATPLAAYEALMSSYQAGCL</sequence>
<evidence type="ECO:0000313" key="2">
    <source>
        <dbReference type="Proteomes" id="UP000192491"/>
    </source>
</evidence>
<evidence type="ECO:0000313" key="1">
    <source>
        <dbReference type="EMBL" id="OQX16146.1"/>
    </source>
</evidence>
<dbReference type="Proteomes" id="UP000192491">
    <property type="component" value="Unassembled WGS sequence"/>
</dbReference>
<name>A0A1Y1QXH3_9GAMM</name>
<proteinExistence type="predicted"/>